<feature type="domain" description="Glycosyl transferase family 1" evidence="1">
    <location>
        <begin position="202"/>
        <end position="353"/>
    </location>
</feature>
<feature type="domain" description="Glycosyltransferase subfamily 4-like N-terminal" evidence="2">
    <location>
        <begin position="21"/>
        <end position="191"/>
    </location>
</feature>
<dbReference type="EC" id="2.4.-.-" evidence="3"/>
<dbReference type="SUPFAM" id="SSF53756">
    <property type="entry name" value="UDP-Glycosyltransferase/glycogen phosphorylase"/>
    <property type="match status" value="1"/>
</dbReference>
<evidence type="ECO:0000259" key="2">
    <source>
        <dbReference type="Pfam" id="PF13439"/>
    </source>
</evidence>
<dbReference type="AlphaFoldDB" id="A0AAW6DF20"/>
<reference evidence="3" key="1">
    <citation type="submission" date="2023-01" db="EMBL/GenBank/DDBJ databases">
        <title>Human gut microbiome strain richness.</title>
        <authorList>
            <person name="Chen-Liaw A."/>
        </authorList>
    </citation>
    <scope>NUCLEOTIDE SEQUENCE</scope>
    <source>
        <strain evidence="3">RTP21484st1_H11_RTP21484_190118</strain>
    </source>
</reference>
<dbReference type="Gene3D" id="3.40.50.2000">
    <property type="entry name" value="Glycogen Phosphorylase B"/>
    <property type="match status" value="2"/>
</dbReference>
<dbReference type="PANTHER" id="PTHR45947">
    <property type="entry name" value="SULFOQUINOVOSYL TRANSFERASE SQD2"/>
    <property type="match status" value="1"/>
</dbReference>
<sequence length="388" mass="45082">MKEKRNCKKKKIVQFIHGLNMGGAETLVKDYVLGFDKEKYDVSVLCYEHCDSPYEAILRDAGIKVVYVCDDMKHLGKKGIIPKVWNHYQLYFEIRKRLRAMQPDILHTHLTVNTYVWFAHLPKTVKLFHTVHSEPLALWFDGHFLRKIDFKATCRLIQYRKQRMIVLHDKMRQEVNRLFHINNAVVLNNGIRFSVFERAKSKEEVREALQIPQQAFVIGHVGRFSDEKNHAFLLRVFKEIYACDPNAFLLMVGAGEEKEKYQQQLDRSPMKEHYRILSNRSDVADIMQAMDVFVFPSKFEGLSVTMVEAQKSGLPCFVSDAVSVDTKVTDLVTFLSLDKDEKEWAGEVLKMKDSAVRKAFVNQGGEVPVTWDMKQVVKRLENIYEGEA</sequence>
<dbReference type="Pfam" id="PF13439">
    <property type="entry name" value="Glyco_transf_4"/>
    <property type="match status" value="1"/>
</dbReference>
<proteinExistence type="predicted"/>
<dbReference type="PANTHER" id="PTHR45947:SF3">
    <property type="entry name" value="SULFOQUINOVOSYL TRANSFERASE SQD2"/>
    <property type="match status" value="1"/>
</dbReference>
<dbReference type="InterPro" id="IPR001296">
    <property type="entry name" value="Glyco_trans_1"/>
</dbReference>
<dbReference type="EMBL" id="JAQMLA010000039">
    <property type="protein sequence ID" value="MDB8687494.1"/>
    <property type="molecule type" value="Genomic_DNA"/>
</dbReference>
<protein>
    <submittedName>
        <fullName evidence="3">Glycosyltransferase</fullName>
        <ecNumber evidence="3">2.4.-.-</ecNumber>
    </submittedName>
</protein>
<dbReference type="RefSeq" id="WP_272107979.1">
    <property type="nucleotide sequence ID" value="NZ_JAQMLA010000039.1"/>
</dbReference>
<evidence type="ECO:0000259" key="1">
    <source>
        <dbReference type="Pfam" id="PF00534"/>
    </source>
</evidence>
<evidence type="ECO:0000313" key="3">
    <source>
        <dbReference type="EMBL" id="MDB8687494.1"/>
    </source>
</evidence>
<dbReference type="GO" id="GO:0016757">
    <property type="term" value="F:glycosyltransferase activity"/>
    <property type="evidence" value="ECO:0007669"/>
    <property type="project" value="UniProtKB-KW"/>
</dbReference>
<dbReference type="InterPro" id="IPR028098">
    <property type="entry name" value="Glyco_trans_4-like_N"/>
</dbReference>
<name>A0AAW6DF20_MEDGN</name>
<comment type="caution">
    <text evidence="3">The sequence shown here is derived from an EMBL/GenBank/DDBJ whole genome shotgun (WGS) entry which is preliminary data.</text>
</comment>
<organism evidence="3 4">
    <name type="scientific">Mediterraneibacter gnavus</name>
    <name type="common">Ruminococcus gnavus</name>
    <dbReference type="NCBI Taxonomy" id="33038"/>
    <lineage>
        <taxon>Bacteria</taxon>
        <taxon>Bacillati</taxon>
        <taxon>Bacillota</taxon>
        <taxon>Clostridia</taxon>
        <taxon>Lachnospirales</taxon>
        <taxon>Lachnospiraceae</taxon>
        <taxon>Mediterraneibacter</taxon>
    </lineage>
</organism>
<dbReference type="Pfam" id="PF00534">
    <property type="entry name" value="Glycos_transf_1"/>
    <property type="match status" value="1"/>
</dbReference>
<evidence type="ECO:0000313" key="4">
    <source>
        <dbReference type="Proteomes" id="UP001212160"/>
    </source>
</evidence>
<gene>
    <name evidence="3" type="ORF">PNW85_12565</name>
</gene>
<keyword evidence="3" id="KW-0328">Glycosyltransferase</keyword>
<dbReference type="Proteomes" id="UP001212160">
    <property type="component" value="Unassembled WGS sequence"/>
</dbReference>
<keyword evidence="3" id="KW-0808">Transferase</keyword>
<dbReference type="InterPro" id="IPR050194">
    <property type="entry name" value="Glycosyltransferase_grp1"/>
</dbReference>
<accession>A0AAW6DF20</accession>